<evidence type="ECO:0000313" key="9">
    <source>
        <dbReference type="EMBL" id="TKA83015.1"/>
    </source>
</evidence>
<comment type="subcellular location">
    <subcellularLocation>
        <location evidence="1">Mitochondrion</location>
    </subcellularLocation>
</comment>
<reference evidence="9 10" key="1">
    <citation type="submission" date="2017-03" db="EMBL/GenBank/DDBJ databases">
        <title>Genomes of endolithic fungi from Antarctica.</title>
        <authorList>
            <person name="Coleine C."/>
            <person name="Masonjones S."/>
            <person name="Stajich J.E."/>
        </authorList>
    </citation>
    <scope>NUCLEOTIDE SEQUENCE [LARGE SCALE GENOMIC DNA]</scope>
    <source>
        <strain evidence="9 10">CCFEE 5184</strain>
    </source>
</reference>
<evidence type="ECO:0000256" key="3">
    <source>
        <dbReference type="ARBA" id="ARBA00022980"/>
    </source>
</evidence>
<dbReference type="EMBL" id="NAJQ01000018">
    <property type="protein sequence ID" value="TKA83015.1"/>
    <property type="molecule type" value="Genomic_DNA"/>
</dbReference>
<evidence type="ECO:0000256" key="4">
    <source>
        <dbReference type="ARBA" id="ARBA00023128"/>
    </source>
</evidence>
<dbReference type="STRING" id="329884.A0A4U0Y5Y3"/>
<dbReference type="Pfam" id="PF13741">
    <property type="entry name" value="MRP-S25"/>
    <property type="match status" value="2"/>
</dbReference>
<evidence type="ECO:0000256" key="7">
    <source>
        <dbReference type="ARBA" id="ARBA00035421"/>
    </source>
</evidence>
<sequence>MGRYDFSPQRVHAHATQLLAHKRLAIPPPWYSIIAFVPPSERLTRPPLQRSQRPGGKKASRLFKPLRLRYEEDRLRWEYFNDHPWELAKPRVVLEDDGRDAEKWDWSIPLDHALNRPKSGATSEEGVQLDLEWDSIQAGQAGRPINGEAVIQRTHHLLSTGLPSSLASSTALAEFARHRHYTETLLRVAREEAISTGAFFGPGPLEIGMQLEDRQYDGWKKWAEKEIVALKQLQGSAYTGQEAEGGGQDVVALEGGTVGGEEGVASEELQVVGGSVPGSRAGQEARGGVAVHA</sequence>
<comment type="similarity">
    <text evidence="2">Belongs to the mitochondrion-specific ribosomal protein mS23 family.</text>
</comment>
<dbReference type="OrthoDB" id="5542239at2759"/>
<keyword evidence="5" id="KW-0687">Ribonucleoprotein</keyword>
<dbReference type="PANTHER" id="PTHR37799:SF1">
    <property type="entry name" value="SMALL RIBOSOMAL SUBUNIT PROTEIN MS23"/>
    <property type="match status" value="1"/>
</dbReference>
<dbReference type="GO" id="GO:0003735">
    <property type="term" value="F:structural constituent of ribosome"/>
    <property type="evidence" value="ECO:0007669"/>
    <property type="project" value="InterPro"/>
</dbReference>
<gene>
    <name evidence="9" type="ORF">B0A55_00862</name>
</gene>
<name>A0A4U0Y5Y3_9PEZI</name>
<evidence type="ECO:0000256" key="8">
    <source>
        <dbReference type="SAM" id="MobiDB-lite"/>
    </source>
</evidence>
<organism evidence="9 10">
    <name type="scientific">Friedmanniomyces simplex</name>
    <dbReference type="NCBI Taxonomy" id="329884"/>
    <lineage>
        <taxon>Eukaryota</taxon>
        <taxon>Fungi</taxon>
        <taxon>Dikarya</taxon>
        <taxon>Ascomycota</taxon>
        <taxon>Pezizomycotina</taxon>
        <taxon>Dothideomycetes</taxon>
        <taxon>Dothideomycetidae</taxon>
        <taxon>Mycosphaerellales</taxon>
        <taxon>Teratosphaeriaceae</taxon>
        <taxon>Friedmanniomyces</taxon>
    </lineage>
</organism>
<keyword evidence="10" id="KW-1185">Reference proteome</keyword>
<dbReference type="PANTHER" id="PTHR37799">
    <property type="entry name" value="37S RIBOSOMAL PROTEIN S25, MITOCHONDRIAL"/>
    <property type="match status" value="1"/>
</dbReference>
<dbReference type="GO" id="GO:0005763">
    <property type="term" value="C:mitochondrial small ribosomal subunit"/>
    <property type="evidence" value="ECO:0007669"/>
    <property type="project" value="InterPro"/>
</dbReference>
<keyword evidence="3" id="KW-0689">Ribosomal protein</keyword>
<comment type="caution">
    <text evidence="9">The sequence shown here is derived from an EMBL/GenBank/DDBJ whole genome shotgun (WGS) entry which is preliminary data.</text>
</comment>
<evidence type="ECO:0000313" key="10">
    <source>
        <dbReference type="Proteomes" id="UP000309340"/>
    </source>
</evidence>
<accession>A0A4U0Y5Y3</accession>
<dbReference type="InterPro" id="IPR016939">
    <property type="entry name" value="Ribosomal_mS23_fun"/>
</dbReference>
<evidence type="ECO:0000256" key="5">
    <source>
        <dbReference type="ARBA" id="ARBA00023274"/>
    </source>
</evidence>
<feature type="region of interest" description="Disordered" evidence="8">
    <location>
        <begin position="274"/>
        <end position="293"/>
    </location>
</feature>
<dbReference type="Proteomes" id="UP000309340">
    <property type="component" value="Unassembled WGS sequence"/>
</dbReference>
<dbReference type="AlphaFoldDB" id="A0A4U0Y5Y3"/>
<evidence type="ECO:0000256" key="1">
    <source>
        <dbReference type="ARBA" id="ARBA00004173"/>
    </source>
</evidence>
<evidence type="ECO:0000256" key="2">
    <source>
        <dbReference type="ARBA" id="ARBA00009864"/>
    </source>
</evidence>
<proteinExistence type="inferred from homology"/>
<keyword evidence="4" id="KW-0496">Mitochondrion</keyword>
<protein>
    <recommendedName>
        <fullName evidence="6">Small ribosomal subunit protein mS23</fullName>
    </recommendedName>
    <alternativeName>
        <fullName evidence="7">37S ribosomal protein S25, mitochondrial</fullName>
    </alternativeName>
</protein>
<evidence type="ECO:0000256" key="6">
    <source>
        <dbReference type="ARBA" id="ARBA00035137"/>
    </source>
</evidence>